<sequence>MAAGGTPGNVSLGPGRLYAAPLGTTEPVSGSAALPSAWIAVGYTEDGTEVSIDITSEGIEVAEELEPILYQLTKRSTKLTLSMAEATKRRLALAVGLGAATADDAASFQFPDAAEVVGVMLVWDSMDTPTASNRRWIFRQCTPSGTVSIARKKAPSKSLIPVTFDCAKPSTSVKSVLVFPSSTGAI</sequence>
<dbReference type="InterPro" id="IPR058154">
    <property type="entry name" value="Bxb1_TTP-like"/>
</dbReference>
<dbReference type="EMBL" id="LR797368">
    <property type="protein sequence ID" value="CAB4210245.1"/>
    <property type="molecule type" value="Genomic_DNA"/>
</dbReference>
<evidence type="ECO:0000313" key="1">
    <source>
        <dbReference type="EMBL" id="CAB4197501.1"/>
    </source>
</evidence>
<dbReference type="Pfam" id="PF25681">
    <property type="entry name" value="Phage_TTP_17"/>
    <property type="match status" value="1"/>
</dbReference>
<evidence type="ECO:0000313" key="2">
    <source>
        <dbReference type="EMBL" id="CAB4210245.1"/>
    </source>
</evidence>
<name>A0A6J7XBN1_9CAUD</name>
<dbReference type="EMBL" id="LR797265">
    <property type="protein sequence ID" value="CAB4197501.1"/>
    <property type="molecule type" value="Genomic_DNA"/>
</dbReference>
<accession>A0A6J7XBN1</accession>
<evidence type="ECO:0000313" key="3">
    <source>
        <dbReference type="EMBL" id="CAB5227465.1"/>
    </source>
</evidence>
<organism evidence="3">
    <name type="scientific">uncultured Caudovirales phage</name>
    <dbReference type="NCBI Taxonomy" id="2100421"/>
    <lineage>
        <taxon>Viruses</taxon>
        <taxon>Duplodnaviria</taxon>
        <taxon>Heunggongvirae</taxon>
        <taxon>Uroviricota</taxon>
        <taxon>Caudoviricetes</taxon>
        <taxon>Peduoviridae</taxon>
        <taxon>Maltschvirus</taxon>
        <taxon>Maltschvirus maltsch</taxon>
    </lineage>
</organism>
<dbReference type="EMBL" id="LR798370">
    <property type="protein sequence ID" value="CAB5227465.1"/>
    <property type="molecule type" value="Genomic_DNA"/>
</dbReference>
<reference evidence="3" key="1">
    <citation type="submission" date="2020-05" db="EMBL/GenBank/DDBJ databases">
        <authorList>
            <person name="Chiriac C."/>
            <person name="Salcher M."/>
            <person name="Ghai R."/>
            <person name="Kavagutti S V."/>
        </authorList>
    </citation>
    <scope>NUCLEOTIDE SEQUENCE</scope>
</reference>
<gene>
    <name evidence="1" type="ORF">UFOVP1306_17</name>
    <name evidence="2" type="ORF">UFOVP1422_19</name>
    <name evidence="3" type="ORF">UFOVP1519_47</name>
</gene>
<proteinExistence type="predicted"/>
<protein>
    <submittedName>
        <fullName evidence="3">Uncharacterized protein</fullName>
    </submittedName>
</protein>